<protein>
    <submittedName>
        <fullName evidence="1">Tat pathway signal sequence</fullName>
    </submittedName>
</protein>
<name>A0A8J3J614_9ACTN</name>
<gene>
    <name evidence="1" type="ORF">Aru02nite_31450</name>
</gene>
<dbReference type="RefSeq" id="WP_203658234.1">
    <property type="nucleotide sequence ID" value="NZ_BAAAZM010000009.1"/>
</dbReference>
<dbReference type="Gene3D" id="3.20.20.140">
    <property type="entry name" value="Metal-dependent hydrolases"/>
    <property type="match status" value="1"/>
</dbReference>
<comment type="caution">
    <text evidence="1">The sequence shown here is derived from an EMBL/GenBank/DDBJ whole genome shotgun (WGS) entry which is preliminary data.</text>
</comment>
<dbReference type="InterPro" id="IPR016195">
    <property type="entry name" value="Pol/histidinol_Pase-like"/>
</dbReference>
<proteinExistence type="predicted"/>
<dbReference type="SUPFAM" id="SSF89550">
    <property type="entry name" value="PHP domain-like"/>
    <property type="match status" value="1"/>
</dbReference>
<dbReference type="Pfam" id="PF12228">
    <property type="entry name" value="DUF3604"/>
    <property type="match status" value="1"/>
</dbReference>
<dbReference type="InterPro" id="IPR022028">
    <property type="entry name" value="DUF3604"/>
</dbReference>
<sequence>MRDATDERYQGRSVYVGDIHNHCGISYGHGSISDAYRNARLQLDFASVTGHAHWHDMPEGDDRIARVREYHETGFRRLADCWDHVQQVTADVHEDGRFVSLLSFEWHSMTYGDHCVYYRGDHGPILRSGSLPELRDELRRLTAGGLPALALPHHIGYQKGWRGVNWDTYTPEFAPVVEMMSMHGCGESDRAPRPYLHTMGPRDEGSTAYHGLERGHLFGFIGSTDHHSAHPGSHGYGRLAVWADSLTRQGIWDAITARRTYALTGDRITLATGVNDALMGEVAPAARERRVWARAAGGDEIDYLEIVRNGEVVHRVRPRPVEEADFLGTVAFSVGWGQLGVPVEWDVRLTVHGGQLLGVEPRLRGEDIVAPAESEPDRFSFSDWGREGTHAVRLRTLTRGNPTVRTDATQGIALRIRGDRSTRVVAEANGVTAEHTLAELLAGPRTGYTGGFVSGAYQFHRAVPDSLSTVEAELVEERPGDRRDWYHVRVRQVNDEWAWSSPTWVAAG</sequence>
<keyword evidence="2" id="KW-1185">Reference proteome</keyword>
<dbReference type="AlphaFoldDB" id="A0A8J3J614"/>
<organism evidence="1 2">
    <name type="scientific">Actinocatenispora rupis</name>
    <dbReference type="NCBI Taxonomy" id="519421"/>
    <lineage>
        <taxon>Bacteria</taxon>
        <taxon>Bacillati</taxon>
        <taxon>Actinomycetota</taxon>
        <taxon>Actinomycetes</taxon>
        <taxon>Micromonosporales</taxon>
        <taxon>Micromonosporaceae</taxon>
        <taxon>Actinocatenispora</taxon>
    </lineage>
</organism>
<reference evidence="1" key="1">
    <citation type="submission" date="2021-01" db="EMBL/GenBank/DDBJ databases">
        <title>Whole genome shotgun sequence of Actinocatenispora rupis NBRC 107355.</title>
        <authorList>
            <person name="Komaki H."/>
            <person name="Tamura T."/>
        </authorList>
    </citation>
    <scope>NUCLEOTIDE SEQUENCE</scope>
    <source>
        <strain evidence="1">NBRC 107355</strain>
    </source>
</reference>
<dbReference type="Proteomes" id="UP000612808">
    <property type="component" value="Unassembled WGS sequence"/>
</dbReference>
<accession>A0A8J3J614</accession>
<dbReference type="EMBL" id="BOMB01000017">
    <property type="protein sequence ID" value="GID12256.1"/>
    <property type="molecule type" value="Genomic_DNA"/>
</dbReference>
<evidence type="ECO:0000313" key="1">
    <source>
        <dbReference type="EMBL" id="GID12256.1"/>
    </source>
</evidence>
<evidence type="ECO:0000313" key="2">
    <source>
        <dbReference type="Proteomes" id="UP000612808"/>
    </source>
</evidence>